<feature type="compositionally biased region" description="Acidic residues" evidence="1">
    <location>
        <begin position="542"/>
        <end position="552"/>
    </location>
</feature>
<accession>A0ABR3VK67</accession>
<evidence type="ECO:0008006" key="4">
    <source>
        <dbReference type="Google" id="ProtNLM"/>
    </source>
</evidence>
<sequence>MATPLLAPIAKNQLAPLSGGGPIGLLDLPNELLDRIATEAVWDLDSDKLGFFDALTSGGATALLNLRLTCRRLANCKAPKAPEVVISIALCDPSSVAKLEAVAADRGLARHVRAVHLRLGYYERRLADIPMLLAEFFERRVKSLAAAGSLPNEEWLWTFERERIAAARSADIDVFRTPRLLNKWWLSERLPPDFAEYRSRYLEQKRATATIFDRIAAAMSKMPQATRLVRDDGPGIADPPSPNDQSPVAPTSWLTYTKDVHNHDRPPVEWPFKLILAVHRAGVKITALHIHRLPLPTDFRLWDQPEDNNGDEPEPPEAELLREACRNLRVFEFTPDYEKRRGRYKDRRYVLWPESYTECEGRLAEVLRWMPSTSASLSHVNINLQAAHGFRFDKFPLTGDHYPNLRVLHLKKGGLDFPSFISLLDGRAPALEEVRLDGMHLCAVMPEWVEGERERRQPRYSWAMLLDKLHHHCKTVRQITVRIRRPEHAEFTEARCRLSASDKLLLDRCFWPFDNSFRPVEPRNESDDEGGDSGGDERCDEGLLDDNIDDVDSNPSYADLYAEGLLKTNPFRIHGKTRPYYGDDEWRFS</sequence>
<keyword evidence="3" id="KW-1185">Reference proteome</keyword>
<proteinExistence type="predicted"/>
<organism evidence="2 3">
    <name type="scientific">Humicola insolens</name>
    <name type="common">Soft-rot fungus</name>
    <dbReference type="NCBI Taxonomy" id="85995"/>
    <lineage>
        <taxon>Eukaryota</taxon>
        <taxon>Fungi</taxon>
        <taxon>Dikarya</taxon>
        <taxon>Ascomycota</taxon>
        <taxon>Pezizomycotina</taxon>
        <taxon>Sordariomycetes</taxon>
        <taxon>Sordariomycetidae</taxon>
        <taxon>Sordariales</taxon>
        <taxon>Chaetomiaceae</taxon>
        <taxon>Mycothermus</taxon>
    </lineage>
</organism>
<dbReference type="EMBL" id="JAZGSY010000053">
    <property type="protein sequence ID" value="KAL1842137.1"/>
    <property type="molecule type" value="Genomic_DNA"/>
</dbReference>
<name>A0ABR3VK67_HUMIN</name>
<feature type="region of interest" description="Disordered" evidence="1">
    <location>
        <begin position="520"/>
        <end position="552"/>
    </location>
</feature>
<dbReference type="Proteomes" id="UP001583172">
    <property type="component" value="Unassembled WGS sequence"/>
</dbReference>
<reference evidence="2 3" key="1">
    <citation type="journal article" date="2024" name="Commun. Biol.">
        <title>Comparative genomic analysis of thermophilic fungi reveals convergent evolutionary adaptations and gene losses.</title>
        <authorList>
            <person name="Steindorff A.S."/>
            <person name="Aguilar-Pontes M.V."/>
            <person name="Robinson A.J."/>
            <person name="Andreopoulos B."/>
            <person name="LaButti K."/>
            <person name="Kuo A."/>
            <person name="Mondo S."/>
            <person name="Riley R."/>
            <person name="Otillar R."/>
            <person name="Haridas S."/>
            <person name="Lipzen A."/>
            <person name="Grimwood J."/>
            <person name="Schmutz J."/>
            <person name="Clum A."/>
            <person name="Reid I.D."/>
            <person name="Moisan M.C."/>
            <person name="Butler G."/>
            <person name="Nguyen T.T.M."/>
            <person name="Dewar K."/>
            <person name="Conant G."/>
            <person name="Drula E."/>
            <person name="Henrissat B."/>
            <person name="Hansel C."/>
            <person name="Singer S."/>
            <person name="Hutchinson M.I."/>
            <person name="de Vries R.P."/>
            <person name="Natvig D.O."/>
            <person name="Powell A.J."/>
            <person name="Tsang A."/>
            <person name="Grigoriev I.V."/>
        </authorList>
    </citation>
    <scope>NUCLEOTIDE SEQUENCE [LARGE SCALE GENOMIC DNA]</scope>
    <source>
        <strain evidence="2 3">CBS 620.91</strain>
    </source>
</reference>
<evidence type="ECO:0000256" key="1">
    <source>
        <dbReference type="SAM" id="MobiDB-lite"/>
    </source>
</evidence>
<feature type="region of interest" description="Disordered" evidence="1">
    <location>
        <begin position="230"/>
        <end position="251"/>
    </location>
</feature>
<evidence type="ECO:0000313" key="3">
    <source>
        <dbReference type="Proteomes" id="UP001583172"/>
    </source>
</evidence>
<evidence type="ECO:0000313" key="2">
    <source>
        <dbReference type="EMBL" id="KAL1842137.1"/>
    </source>
</evidence>
<protein>
    <recommendedName>
        <fullName evidence="4">F-box domain-containing protein</fullName>
    </recommendedName>
</protein>
<gene>
    <name evidence="2" type="ORF">VTJ49DRAFT_6016</name>
</gene>
<comment type="caution">
    <text evidence="2">The sequence shown here is derived from an EMBL/GenBank/DDBJ whole genome shotgun (WGS) entry which is preliminary data.</text>
</comment>